<dbReference type="PROSITE" id="PS00710">
    <property type="entry name" value="PGM_PMM"/>
    <property type="match status" value="1"/>
</dbReference>
<reference evidence="11 12" key="1">
    <citation type="submission" date="2016-01" db="EMBL/GenBank/DDBJ databases">
        <title>The draft genome sequence of Aquimarina sp. RZW4-3-2.</title>
        <authorList>
            <person name="Wang Y."/>
        </authorList>
    </citation>
    <scope>NUCLEOTIDE SEQUENCE [LARGE SCALE GENOMIC DNA]</scope>
    <source>
        <strain evidence="11 12">RZW4-3-2</strain>
    </source>
</reference>
<evidence type="ECO:0000256" key="4">
    <source>
        <dbReference type="ARBA" id="ARBA00022723"/>
    </source>
</evidence>
<evidence type="ECO:0000256" key="5">
    <source>
        <dbReference type="ARBA" id="ARBA00022842"/>
    </source>
</evidence>
<keyword evidence="5 7" id="KW-0460">Magnesium</keyword>
<dbReference type="Gene3D" id="3.40.120.10">
    <property type="entry name" value="Alpha-D-Glucose-1,6-Bisphosphate, subunit A, domain 3"/>
    <property type="match status" value="3"/>
</dbReference>
<evidence type="ECO:0000256" key="1">
    <source>
        <dbReference type="ARBA" id="ARBA00001946"/>
    </source>
</evidence>
<evidence type="ECO:0000256" key="2">
    <source>
        <dbReference type="ARBA" id="ARBA00010231"/>
    </source>
</evidence>
<dbReference type="GO" id="GO:0008973">
    <property type="term" value="F:phosphopentomutase activity"/>
    <property type="evidence" value="ECO:0007669"/>
    <property type="project" value="TreeGrafter"/>
</dbReference>
<dbReference type="InterPro" id="IPR016055">
    <property type="entry name" value="A-D-PHexomutase_a/b/a-I/II/III"/>
</dbReference>
<dbReference type="Pfam" id="PF02879">
    <property type="entry name" value="PGM_PMM_II"/>
    <property type="match status" value="1"/>
</dbReference>
<evidence type="ECO:0000313" key="12">
    <source>
        <dbReference type="Proteomes" id="UP000076715"/>
    </source>
</evidence>
<dbReference type="CDD" id="cd05799">
    <property type="entry name" value="PGM2"/>
    <property type="match status" value="1"/>
</dbReference>
<feature type="domain" description="Alpha-D-phosphohexomutase alpha/beta/alpha" evidence="9">
    <location>
        <begin position="221"/>
        <end position="311"/>
    </location>
</feature>
<comment type="similarity">
    <text evidence="2 7">Belongs to the phosphohexose mutase family.</text>
</comment>
<dbReference type="GO" id="GO:0000287">
    <property type="term" value="F:magnesium ion binding"/>
    <property type="evidence" value="ECO:0007669"/>
    <property type="project" value="InterPro"/>
</dbReference>
<feature type="domain" description="Alpha-D-phosphohexomutase alpha/beta/alpha" evidence="8">
    <location>
        <begin position="48"/>
        <end position="184"/>
    </location>
</feature>
<evidence type="ECO:0000256" key="7">
    <source>
        <dbReference type="RuleBase" id="RU004326"/>
    </source>
</evidence>
<dbReference type="SUPFAM" id="SSF55957">
    <property type="entry name" value="Phosphoglucomutase, C-terminal domain"/>
    <property type="match status" value="1"/>
</dbReference>
<keyword evidence="6" id="KW-0413">Isomerase</keyword>
<dbReference type="RefSeq" id="WP_066318103.1">
    <property type="nucleotide sequence ID" value="NZ_LQRT01000046.1"/>
</dbReference>
<sequence>MQVVASEINKRVSEWQTDTFDKKTQEEIENLKNTNSEELTESFYKDLEFGTGGMRGVMGIGTNRINKYTLGKSTQGLSNYLQTQFTGEEIKAVIAYDCRHNSDTLAQIVADVFSANGIKVFLFSSLRPTPELSFAVKELDCHCGIVLTASHNPPEYNGYKVYWQDGGQLVPPQDGEIITEINALQYSDIKFQANTSLIKKIDSEIDSVFIDQSVKNGSFAADQEAKDNTTIVFTSLHGTSITAVPETLKKAGYQNVHIVKEQEVPDGNFPTVKSPNPEEPEALAMAMQLAKEVNADIVIGTDPDCDRLGIAVRNTKGELQLLNGNQTMIVMTWFLLEHYKNKKGLSGNEFVASTIVSTPMMRSLSNAYGVEYKEVLTGFKWIAKLIKDFPEQHFIGGGEESFGFMVGDFVRDKDAVTSTLLACEIVAFTKSKGSSFYTTLLDLYVKHGFYKENLVSLVKKGIDGAAEIKKTMIDLRNNPPKFINEEKVVLIEDYQTSIATNIQDHTEKSIDVPKSNVLIFYTEEGSKIAARPSGTEPKIKFYMSVQGALTTIDDFENTQQQLDDKIVAIKKDLNLT</sequence>
<dbReference type="SUPFAM" id="SSF53738">
    <property type="entry name" value="Phosphoglucomutase, first 3 domains"/>
    <property type="match status" value="3"/>
</dbReference>
<organism evidence="11 12">
    <name type="scientific">Aquimarina aggregata</name>
    <dbReference type="NCBI Taxonomy" id="1642818"/>
    <lineage>
        <taxon>Bacteria</taxon>
        <taxon>Pseudomonadati</taxon>
        <taxon>Bacteroidota</taxon>
        <taxon>Flavobacteriia</taxon>
        <taxon>Flavobacteriales</taxon>
        <taxon>Flavobacteriaceae</taxon>
        <taxon>Aquimarina</taxon>
    </lineage>
</organism>
<dbReference type="Gene3D" id="3.30.310.50">
    <property type="entry name" value="Alpha-D-phosphohexomutase, C-terminal domain"/>
    <property type="match status" value="1"/>
</dbReference>
<comment type="caution">
    <text evidence="11">The sequence shown here is derived from an EMBL/GenBank/DDBJ whole genome shotgun (WGS) entry which is preliminary data.</text>
</comment>
<dbReference type="InterPro" id="IPR016066">
    <property type="entry name" value="A-D-PHexomutase_CS"/>
</dbReference>
<dbReference type="InterPro" id="IPR005846">
    <property type="entry name" value="A-D-PHexomutase_a/b/a-III"/>
</dbReference>
<dbReference type="PANTHER" id="PTHR45745">
    <property type="entry name" value="PHOSPHOMANNOMUTASE 45A"/>
    <property type="match status" value="1"/>
</dbReference>
<dbReference type="GO" id="GO:0006166">
    <property type="term" value="P:purine ribonucleoside salvage"/>
    <property type="evidence" value="ECO:0007669"/>
    <property type="project" value="TreeGrafter"/>
</dbReference>
<protein>
    <submittedName>
        <fullName evidence="11">Phosphoglucomutase</fullName>
    </submittedName>
</protein>
<name>A0A162XGI3_9FLAO</name>
<dbReference type="InterPro" id="IPR036900">
    <property type="entry name" value="A-D-PHexomutase_C_sf"/>
</dbReference>
<keyword evidence="4 7" id="KW-0479">Metal-binding</keyword>
<dbReference type="InterPro" id="IPR005845">
    <property type="entry name" value="A-D-PHexomutase_a/b/a-II"/>
</dbReference>
<dbReference type="OrthoDB" id="9806956at2"/>
<keyword evidence="12" id="KW-1185">Reference proteome</keyword>
<dbReference type="Pfam" id="PF02878">
    <property type="entry name" value="PGM_PMM_I"/>
    <property type="match status" value="1"/>
</dbReference>
<dbReference type="PANTHER" id="PTHR45745:SF1">
    <property type="entry name" value="PHOSPHOGLUCOMUTASE 2B-RELATED"/>
    <property type="match status" value="1"/>
</dbReference>
<dbReference type="Pfam" id="PF02880">
    <property type="entry name" value="PGM_PMM_III"/>
    <property type="match status" value="1"/>
</dbReference>
<evidence type="ECO:0000259" key="9">
    <source>
        <dbReference type="Pfam" id="PF02879"/>
    </source>
</evidence>
<proteinExistence type="inferred from homology"/>
<evidence type="ECO:0000256" key="6">
    <source>
        <dbReference type="ARBA" id="ARBA00023235"/>
    </source>
</evidence>
<gene>
    <name evidence="11" type="ORF">AWE51_13570</name>
</gene>
<feature type="domain" description="Alpha-D-phosphohexomutase alpha/beta/alpha" evidence="10">
    <location>
        <begin position="323"/>
        <end position="441"/>
    </location>
</feature>
<dbReference type="STRING" id="1642818.AWE51_13570"/>
<evidence type="ECO:0000256" key="3">
    <source>
        <dbReference type="ARBA" id="ARBA00022553"/>
    </source>
</evidence>
<comment type="cofactor">
    <cofactor evidence="1">
        <name>Mg(2+)</name>
        <dbReference type="ChEBI" id="CHEBI:18420"/>
    </cofactor>
</comment>
<evidence type="ECO:0000259" key="10">
    <source>
        <dbReference type="Pfam" id="PF02880"/>
    </source>
</evidence>
<dbReference type="Proteomes" id="UP000076715">
    <property type="component" value="Unassembled WGS sequence"/>
</dbReference>
<dbReference type="InterPro" id="IPR005844">
    <property type="entry name" value="A-D-PHexomutase_a/b/a-I"/>
</dbReference>
<dbReference type="GO" id="GO:0005975">
    <property type="term" value="P:carbohydrate metabolic process"/>
    <property type="evidence" value="ECO:0007669"/>
    <property type="project" value="InterPro"/>
</dbReference>
<evidence type="ECO:0000313" key="11">
    <source>
        <dbReference type="EMBL" id="KZS38622.1"/>
    </source>
</evidence>
<accession>A0A162XGI3</accession>
<dbReference type="AlphaFoldDB" id="A0A162XGI3"/>
<evidence type="ECO:0000259" key="8">
    <source>
        <dbReference type="Pfam" id="PF02878"/>
    </source>
</evidence>
<keyword evidence="3" id="KW-0597">Phosphoprotein</keyword>
<dbReference type="EMBL" id="LQRT01000046">
    <property type="protein sequence ID" value="KZS38622.1"/>
    <property type="molecule type" value="Genomic_DNA"/>
</dbReference>